<evidence type="ECO:0000256" key="1">
    <source>
        <dbReference type="ARBA" id="ARBA00004496"/>
    </source>
</evidence>
<dbReference type="PROSITE" id="PS00301">
    <property type="entry name" value="G_TR_1"/>
    <property type="match status" value="1"/>
</dbReference>
<feature type="region of interest" description="Disordered" evidence="9">
    <location>
        <begin position="384"/>
        <end position="418"/>
    </location>
</feature>
<dbReference type="Proteomes" id="UP001501671">
    <property type="component" value="Unassembled WGS sequence"/>
</dbReference>
<evidence type="ECO:0000313" key="11">
    <source>
        <dbReference type="EMBL" id="GAA4323211.1"/>
    </source>
</evidence>
<dbReference type="PRINTS" id="PR00315">
    <property type="entry name" value="ELONGATNFCT"/>
</dbReference>
<dbReference type="Gene3D" id="1.10.10.10">
    <property type="entry name" value="Winged helix-like DNA-binding domain superfamily/Winged helix DNA-binding domain"/>
    <property type="match status" value="3"/>
</dbReference>
<dbReference type="Pfam" id="PF00009">
    <property type="entry name" value="GTP_EFTU"/>
    <property type="match status" value="1"/>
</dbReference>
<dbReference type="PROSITE" id="PS51722">
    <property type="entry name" value="G_TR_2"/>
    <property type="match status" value="1"/>
</dbReference>
<evidence type="ECO:0000256" key="6">
    <source>
        <dbReference type="ARBA" id="ARBA00023134"/>
    </source>
</evidence>
<feature type="domain" description="Tr-type G" evidence="10">
    <location>
        <begin position="1"/>
        <end position="171"/>
    </location>
</feature>
<name>A0ABP8GF93_9BURK</name>
<evidence type="ECO:0000256" key="7">
    <source>
        <dbReference type="ARBA" id="ARBA00025526"/>
    </source>
</evidence>
<dbReference type="SUPFAM" id="SSF50465">
    <property type="entry name" value="EF-Tu/eEF-1alpha/eIF2-gamma C-terminal domain"/>
    <property type="match status" value="1"/>
</dbReference>
<keyword evidence="5" id="KW-0648">Protein biosynthesis</keyword>
<comment type="caution">
    <text evidence="11">The sequence shown here is derived from an EMBL/GenBank/DDBJ whole genome shotgun (WGS) entry which is preliminary data.</text>
</comment>
<dbReference type="Pfam" id="PF03144">
    <property type="entry name" value="GTP_EFTU_D2"/>
    <property type="match status" value="1"/>
</dbReference>
<dbReference type="InterPro" id="IPR027417">
    <property type="entry name" value="P-loop_NTPase"/>
</dbReference>
<dbReference type="PANTHER" id="PTHR43721">
    <property type="entry name" value="ELONGATION FACTOR TU-RELATED"/>
    <property type="match status" value="1"/>
</dbReference>
<dbReference type="PANTHER" id="PTHR43721:SF11">
    <property type="entry name" value="SELENOCYSTEINE-SPECIFIC ELONGATION FACTOR"/>
    <property type="match status" value="1"/>
</dbReference>
<dbReference type="Pfam" id="PF21214">
    <property type="entry name" value="WHD_2nd_SelB_bact"/>
    <property type="match status" value="1"/>
</dbReference>
<dbReference type="Gene3D" id="3.40.50.300">
    <property type="entry name" value="P-loop containing nucleotide triphosphate hydrolases"/>
    <property type="match status" value="1"/>
</dbReference>
<protein>
    <recommendedName>
        <fullName evidence="2">Selenocysteine-specific elongation factor</fullName>
    </recommendedName>
    <alternativeName>
        <fullName evidence="8">SelB translation factor</fullName>
    </alternativeName>
</protein>
<dbReference type="InterPro" id="IPR000795">
    <property type="entry name" value="T_Tr_GTP-bd_dom"/>
</dbReference>
<dbReference type="SUPFAM" id="SSF52540">
    <property type="entry name" value="P-loop containing nucleoside triphosphate hydrolases"/>
    <property type="match status" value="1"/>
</dbReference>
<evidence type="ECO:0000256" key="9">
    <source>
        <dbReference type="SAM" id="MobiDB-lite"/>
    </source>
</evidence>
<keyword evidence="11" id="KW-0251">Elongation factor</keyword>
<dbReference type="InterPro" id="IPR004161">
    <property type="entry name" value="EFTu-like_2"/>
</dbReference>
<dbReference type="SUPFAM" id="SSF50447">
    <property type="entry name" value="Translation proteins"/>
    <property type="match status" value="1"/>
</dbReference>
<dbReference type="RefSeq" id="WP_345245755.1">
    <property type="nucleotide sequence ID" value="NZ_BAABFO010000001.1"/>
</dbReference>
<dbReference type="InterPro" id="IPR057335">
    <property type="entry name" value="Beta-barrel_SelB"/>
</dbReference>
<evidence type="ECO:0000256" key="4">
    <source>
        <dbReference type="ARBA" id="ARBA00022741"/>
    </source>
</evidence>
<dbReference type="InterPro" id="IPR048931">
    <property type="entry name" value="WHD_2nd_SelB_bact"/>
</dbReference>
<dbReference type="GO" id="GO:0003746">
    <property type="term" value="F:translation elongation factor activity"/>
    <property type="evidence" value="ECO:0007669"/>
    <property type="project" value="UniProtKB-KW"/>
</dbReference>
<dbReference type="NCBIfam" id="TIGR00475">
    <property type="entry name" value="selB"/>
    <property type="match status" value="1"/>
</dbReference>
<keyword evidence="4" id="KW-0547">Nucleotide-binding</keyword>
<reference evidence="12" key="1">
    <citation type="journal article" date="2019" name="Int. J. Syst. Evol. Microbiol.">
        <title>The Global Catalogue of Microorganisms (GCM) 10K type strain sequencing project: providing services to taxonomists for standard genome sequencing and annotation.</title>
        <authorList>
            <consortium name="The Broad Institute Genomics Platform"/>
            <consortium name="The Broad Institute Genome Sequencing Center for Infectious Disease"/>
            <person name="Wu L."/>
            <person name="Ma J."/>
        </authorList>
    </citation>
    <scope>NUCLEOTIDE SEQUENCE [LARGE SCALE GENOMIC DNA]</scope>
    <source>
        <strain evidence="12">JCM 17666</strain>
    </source>
</reference>
<proteinExistence type="predicted"/>
<dbReference type="InterPro" id="IPR009001">
    <property type="entry name" value="Transl_elong_EF1A/Init_IF2_C"/>
</dbReference>
<dbReference type="CDD" id="cd04171">
    <property type="entry name" value="SelB"/>
    <property type="match status" value="1"/>
</dbReference>
<dbReference type="SUPFAM" id="SSF46785">
    <property type="entry name" value="Winged helix' DNA-binding domain"/>
    <property type="match status" value="3"/>
</dbReference>
<keyword evidence="3" id="KW-0963">Cytoplasm</keyword>
<sequence>MIIGTAGHIDHGKTTLVRALTGVDTDRLKEEKRRGISIELGYAYTPLPDGSVLGIVDVPGHEKLIHTMAAGATGIDFALLVIAADDGVMPQTREHLAILDLLGVRRGAVAVTKADRVDAARRDEVAAQIRSLLAPTPLAGAPLFFTDATQAGDPGVQALRARLHEAAMAMRARADDGLFRLAVDRVFTLAGQGTVVTGTVHGGRVRVGDTVRVSSSGASVRIRGIHAQNRQSETGSAGQRCALNLAGIDKTAIARGDWIADPRALRASPRIDARLRLLDGAPLKQWSALHVHLGTAHQLAHVLALADGPGADGTMRAQLVFDRPVFALPGDRFIVRDAQAAHTIGGGTVIDPLAPDRRRRSAERMAYLDAIECALGLCPRPPMPGTAADAGTDADADTGPDAYADPGARGNSDGLPRAGRAATPLARIDLMPILARAPHGMARSELALLAGRAPEHLELDAGVIRIPARDAEGQPDQRLIAAGAWQALRDRITEALAQFHQRFPDEQGPNAARLQRMALPAFAGPEHETFRQGLVDALLREGAIARSGAWLHLADHAVVFSDEERALAGRLTAALADGGFDPPWVRDLARDLLRDSARENEVRRLLRKLARAGEVFQVVNDLFYSPARIAELAHTVATLAAASSLPGHAVEARQFRDATGLGRKRAIQILEFFDRVGYTRRTSTGHAPRADSPWQVPPPHG</sequence>
<dbReference type="InterPro" id="IPR050055">
    <property type="entry name" value="EF-Tu_GTPase"/>
</dbReference>
<comment type="subcellular location">
    <subcellularLocation>
        <location evidence="1">Cytoplasm</location>
    </subcellularLocation>
</comment>
<comment type="function">
    <text evidence="7">Translation factor necessary for the incorporation of selenocysteine into proteins. It probably replaces EF-Tu for the insertion of selenocysteine directed by the UGA codon. SelB binds GTP and GDP.</text>
</comment>
<keyword evidence="6" id="KW-0342">GTP-binding</keyword>
<dbReference type="InterPro" id="IPR036388">
    <property type="entry name" value="WH-like_DNA-bd_sf"/>
</dbReference>
<dbReference type="InterPro" id="IPR031157">
    <property type="entry name" value="G_TR_CS"/>
</dbReference>
<evidence type="ECO:0000256" key="3">
    <source>
        <dbReference type="ARBA" id="ARBA00022490"/>
    </source>
</evidence>
<dbReference type="InterPro" id="IPR015191">
    <property type="entry name" value="SelB_WHD4"/>
</dbReference>
<feature type="region of interest" description="Disordered" evidence="9">
    <location>
        <begin position="682"/>
        <end position="701"/>
    </location>
</feature>
<keyword evidence="12" id="KW-1185">Reference proteome</keyword>
<evidence type="ECO:0000256" key="8">
    <source>
        <dbReference type="ARBA" id="ARBA00031615"/>
    </source>
</evidence>
<dbReference type="CDD" id="cd03696">
    <property type="entry name" value="SelB_II"/>
    <property type="match status" value="1"/>
</dbReference>
<dbReference type="InterPro" id="IPR015190">
    <property type="entry name" value="Elong_fac_SelB-wing-hlx_typ-2"/>
</dbReference>
<evidence type="ECO:0000256" key="2">
    <source>
        <dbReference type="ARBA" id="ARBA00015953"/>
    </source>
</evidence>
<dbReference type="Pfam" id="PF09106">
    <property type="entry name" value="WHD_2nd_SelB"/>
    <property type="match status" value="1"/>
</dbReference>
<dbReference type="Pfam" id="PF25461">
    <property type="entry name" value="Beta-barrel_SelB"/>
    <property type="match status" value="1"/>
</dbReference>
<organism evidence="11 12">
    <name type="scientific">Pigmentiphaga soli</name>
    <dbReference type="NCBI Taxonomy" id="1007095"/>
    <lineage>
        <taxon>Bacteria</taxon>
        <taxon>Pseudomonadati</taxon>
        <taxon>Pseudomonadota</taxon>
        <taxon>Betaproteobacteria</taxon>
        <taxon>Burkholderiales</taxon>
        <taxon>Alcaligenaceae</taxon>
        <taxon>Pigmentiphaga</taxon>
    </lineage>
</organism>
<dbReference type="CDD" id="cd15491">
    <property type="entry name" value="selB_III"/>
    <property type="match status" value="1"/>
</dbReference>
<feature type="compositionally biased region" description="Low complexity" evidence="9">
    <location>
        <begin position="399"/>
        <end position="408"/>
    </location>
</feature>
<evidence type="ECO:0000256" key="5">
    <source>
        <dbReference type="ARBA" id="ARBA00022917"/>
    </source>
</evidence>
<gene>
    <name evidence="11" type="primary">selB</name>
    <name evidence="11" type="ORF">GCM10023144_03890</name>
</gene>
<evidence type="ECO:0000313" key="12">
    <source>
        <dbReference type="Proteomes" id="UP001501671"/>
    </source>
</evidence>
<accession>A0ABP8GF93</accession>
<dbReference type="EMBL" id="BAABFO010000001">
    <property type="protein sequence ID" value="GAA4323211.1"/>
    <property type="molecule type" value="Genomic_DNA"/>
</dbReference>
<dbReference type="InterPro" id="IPR004535">
    <property type="entry name" value="Transl_elong_SelB"/>
</dbReference>
<dbReference type="InterPro" id="IPR009000">
    <property type="entry name" value="Transl_B-barrel_sf"/>
</dbReference>
<dbReference type="InterPro" id="IPR036390">
    <property type="entry name" value="WH_DNA-bd_sf"/>
</dbReference>
<dbReference type="Pfam" id="PF09107">
    <property type="entry name" value="WHD_3rd_SelB"/>
    <property type="match status" value="1"/>
</dbReference>
<evidence type="ECO:0000259" key="10">
    <source>
        <dbReference type="PROSITE" id="PS51722"/>
    </source>
</evidence>
<dbReference type="Gene3D" id="2.40.30.10">
    <property type="entry name" value="Translation factors"/>
    <property type="match status" value="1"/>
</dbReference>